<dbReference type="SMART" id="SM00829">
    <property type="entry name" value="PKS_ER"/>
    <property type="match status" value="1"/>
</dbReference>
<evidence type="ECO:0000313" key="3">
    <source>
        <dbReference type="Proteomes" id="UP001429745"/>
    </source>
</evidence>
<dbReference type="Proteomes" id="UP001429745">
    <property type="component" value="Unassembled WGS sequence"/>
</dbReference>
<sequence length="320" mass="33636">MRAVVYERYGGTEMLELRNVPTPVAGPGEVLVEVVATSINLSDWENLHGSPAYARIGGLRRPRHQVLGSDIAGRVVALGPGTRRFTVGDEVFGDTLSTGSGGFAEFVVVPETALAAKPARLSFAEASAIPQAGAIAERAVALAEPGSRMLLNGAGGGSGSLAIQLAVAKGVAVTAVDNAGKLDYLRELGARRVIDYRREDFTRTGPYDVIVDLVARRSIFAYRRALAKHGRCVMVGGTARTLVRMLTAGPLLGAVTGTHLGVLFVHQGPAHFATIAEKCASGEITVRIDRVFGLDEVPAALTWHGEGRALGKVVVAVRSH</sequence>
<dbReference type="InterPro" id="IPR036291">
    <property type="entry name" value="NAD(P)-bd_dom_sf"/>
</dbReference>
<dbReference type="Pfam" id="PF08240">
    <property type="entry name" value="ADH_N"/>
    <property type="match status" value="1"/>
</dbReference>
<dbReference type="InterPro" id="IPR050700">
    <property type="entry name" value="YIM1/Zinc_Alcohol_DH_Fams"/>
</dbReference>
<accession>A0ABX1K9U5</accession>
<keyword evidence="3" id="KW-1185">Reference proteome</keyword>
<evidence type="ECO:0000259" key="1">
    <source>
        <dbReference type="SMART" id="SM00829"/>
    </source>
</evidence>
<dbReference type="RefSeq" id="WP_168911299.1">
    <property type="nucleotide sequence ID" value="NZ_JABACI010000001.1"/>
</dbReference>
<dbReference type="PANTHER" id="PTHR11695">
    <property type="entry name" value="ALCOHOL DEHYDROGENASE RELATED"/>
    <property type="match status" value="1"/>
</dbReference>
<gene>
    <name evidence="2" type="ORF">HF576_03105</name>
</gene>
<feature type="domain" description="Enoyl reductase (ER)" evidence="1">
    <location>
        <begin position="10"/>
        <end position="315"/>
    </location>
</feature>
<evidence type="ECO:0000313" key="2">
    <source>
        <dbReference type="EMBL" id="NLP82824.1"/>
    </source>
</evidence>
<proteinExistence type="predicted"/>
<dbReference type="CDD" id="cd08267">
    <property type="entry name" value="MDR1"/>
    <property type="match status" value="1"/>
</dbReference>
<dbReference type="Gene3D" id="3.40.50.720">
    <property type="entry name" value="NAD(P)-binding Rossmann-like Domain"/>
    <property type="match status" value="1"/>
</dbReference>
<dbReference type="Pfam" id="PF13602">
    <property type="entry name" value="ADH_zinc_N_2"/>
    <property type="match status" value="1"/>
</dbReference>
<dbReference type="PANTHER" id="PTHR11695:SF648">
    <property type="entry name" value="ZINC-BINDING OXIDOREDUCTASE"/>
    <property type="match status" value="1"/>
</dbReference>
<dbReference type="InterPro" id="IPR011032">
    <property type="entry name" value="GroES-like_sf"/>
</dbReference>
<organism evidence="2 3">
    <name type="scientific">Microbacterium salsuginis</name>
    <dbReference type="NCBI Taxonomy" id="2722803"/>
    <lineage>
        <taxon>Bacteria</taxon>
        <taxon>Bacillati</taxon>
        <taxon>Actinomycetota</taxon>
        <taxon>Actinomycetes</taxon>
        <taxon>Micrococcales</taxon>
        <taxon>Microbacteriaceae</taxon>
        <taxon>Microbacterium</taxon>
    </lineage>
</organism>
<dbReference type="EMBL" id="JABACI010000001">
    <property type="protein sequence ID" value="NLP82824.1"/>
    <property type="molecule type" value="Genomic_DNA"/>
</dbReference>
<protein>
    <submittedName>
        <fullName evidence="2">NAD(P)-dependent alcohol dehydrogenase</fullName>
    </submittedName>
</protein>
<dbReference type="InterPro" id="IPR020843">
    <property type="entry name" value="ER"/>
</dbReference>
<name>A0ABX1K9U5_9MICO</name>
<dbReference type="Gene3D" id="3.90.180.10">
    <property type="entry name" value="Medium-chain alcohol dehydrogenases, catalytic domain"/>
    <property type="match status" value="1"/>
</dbReference>
<dbReference type="SUPFAM" id="SSF50129">
    <property type="entry name" value="GroES-like"/>
    <property type="match status" value="1"/>
</dbReference>
<reference evidence="2 3" key="1">
    <citation type="submission" date="2020-04" db="EMBL/GenBank/DDBJ databases">
        <title>CFH 90308 Microbacterium sp.</title>
        <authorList>
            <person name="Nie G."/>
            <person name="Ming H."/>
            <person name="Xia T."/>
        </authorList>
    </citation>
    <scope>NUCLEOTIDE SEQUENCE [LARGE SCALE GENOMIC DNA]</scope>
    <source>
        <strain evidence="2 3">CFH 90308</strain>
    </source>
</reference>
<dbReference type="InterPro" id="IPR013154">
    <property type="entry name" value="ADH-like_N"/>
</dbReference>
<dbReference type="SUPFAM" id="SSF51735">
    <property type="entry name" value="NAD(P)-binding Rossmann-fold domains"/>
    <property type="match status" value="1"/>
</dbReference>
<comment type="caution">
    <text evidence="2">The sequence shown here is derived from an EMBL/GenBank/DDBJ whole genome shotgun (WGS) entry which is preliminary data.</text>
</comment>